<dbReference type="AlphaFoldDB" id="A0AAD9DRG2"/>
<organism evidence="4 5">
    <name type="scientific">Electrophorus voltai</name>
    <dbReference type="NCBI Taxonomy" id="2609070"/>
    <lineage>
        <taxon>Eukaryota</taxon>
        <taxon>Metazoa</taxon>
        <taxon>Chordata</taxon>
        <taxon>Craniata</taxon>
        <taxon>Vertebrata</taxon>
        <taxon>Euteleostomi</taxon>
        <taxon>Actinopterygii</taxon>
        <taxon>Neopterygii</taxon>
        <taxon>Teleostei</taxon>
        <taxon>Ostariophysi</taxon>
        <taxon>Gymnotiformes</taxon>
        <taxon>Gymnotoidei</taxon>
        <taxon>Gymnotidae</taxon>
        <taxon>Electrophorus</taxon>
    </lineage>
</organism>
<gene>
    <name evidence="4" type="ORF">P4O66_002325</name>
</gene>
<dbReference type="InterPro" id="IPR020350">
    <property type="entry name" value="Chemokine-like_TAFA"/>
</dbReference>
<feature type="region of interest" description="Disordered" evidence="3">
    <location>
        <begin position="17"/>
        <end position="40"/>
    </location>
</feature>
<evidence type="ECO:0000313" key="5">
    <source>
        <dbReference type="Proteomes" id="UP001239994"/>
    </source>
</evidence>
<dbReference type="Pfam" id="PF12020">
    <property type="entry name" value="TAFA"/>
    <property type="match status" value="1"/>
</dbReference>
<dbReference type="Proteomes" id="UP001239994">
    <property type="component" value="Unassembled WGS sequence"/>
</dbReference>
<dbReference type="PANTHER" id="PTHR31878">
    <property type="entry name" value="CHEMOKINE-LIKE PROTEIN TAFA-5-RELATED"/>
    <property type="match status" value="1"/>
</dbReference>
<feature type="compositionally biased region" description="Low complexity" evidence="3">
    <location>
        <begin position="19"/>
        <end position="30"/>
    </location>
</feature>
<dbReference type="GO" id="GO:0007186">
    <property type="term" value="P:G protein-coupled receptor signaling pathway"/>
    <property type="evidence" value="ECO:0007669"/>
    <property type="project" value="TreeGrafter"/>
</dbReference>
<evidence type="ECO:0000313" key="4">
    <source>
        <dbReference type="EMBL" id="KAK1790009.1"/>
    </source>
</evidence>
<dbReference type="PANTHER" id="PTHR31878:SF0">
    <property type="entry name" value="CHEMOKINE-LIKE PROTEIN TAFA-5"/>
    <property type="match status" value="1"/>
</dbReference>
<name>A0AAD9DRG2_9TELE</name>
<dbReference type="GO" id="GO:0001664">
    <property type="term" value="F:G protein-coupled receptor binding"/>
    <property type="evidence" value="ECO:0007669"/>
    <property type="project" value="TreeGrafter"/>
</dbReference>
<reference evidence="4" key="1">
    <citation type="submission" date="2023-03" db="EMBL/GenBank/DDBJ databases">
        <title>Electrophorus voltai genome.</title>
        <authorList>
            <person name="Bian C."/>
        </authorList>
    </citation>
    <scope>NUCLEOTIDE SEQUENCE</scope>
    <source>
        <strain evidence="4">CB-2022</strain>
        <tissue evidence="4">Muscle</tissue>
    </source>
</reference>
<dbReference type="EMBL" id="JAROKS010000021">
    <property type="protein sequence ID" value="KAK1790009.1"/>
    <property type="molecule type" value="Genomic_DNA"/>
</dbReference>
<accession>A0AAD9DRG2</accession>
<evidence type="ECO:0000256" key="2">
    <source>
        <dbReference type="ARBA" id="ARBA00022729"/>
    </source>
</evidence>
<keyword evidence="5" id="KW-1185">Reference proteome</keyword>
<comment type="caution">
    <text evidence="4">The sequence shown here is derived from an EMBL/GenBank/DDBJ whole genome shotgun (WGS) entry which is preliminary data.</text>
</comment>
<proteinExistence type="inferred from homology"/>
<evidence type="ECO:0000256" key="3">
    <source>
        <dbReference type="SAM" id="MobiDB-lite"/>
    </source>
</evidence>
<evidence type="ECO:0000256" key="1">
    <source>
        <dbReference type="ARBA" id="ARBA00006101"/>
    </source>
</evidence>
<sequence>MVLFLILSRADELCPDPFQQPDYTQDYTTQKPRRPFSSRSCQAGGLPAGSRIVKTKQWCDMVPCLEDEGCDLLANRSGWTCTQPGGRVKTTTSLCAALSCFSWSVNFTKTGHFSNTAVTCMPRCCEENNTDKRVRDRENMFSSKPCMLWQNFI</sequence>
<dbReference type="InterPro" id="IPR040329">
    <property type="entry name" value="TAFA-5"/>
</dbReference>
<protein>
    <submittedName>
        <fullName evidence="4">Uncharacterized protein</fullName>
    </submittedName>
</protein>
<keyword evidence="2" id="KW-0732">Signal</keyword>
<comment type="similarity">
    <text evidence="1">Belongs to the TAFA family.</text>
</comment>
<dbReference type="GO" id="GO:0005615">
    <property type="term" value="C:extracellular space"/>
    <property type="evidence" value="ECO:0007669"/>
    <property type="project" value="TreeGrafter"/>
</dbReference>
<dbReference type="GO" id="GO:0048018">
    <property type="term" value="F:receptor ligand activity"/>
    <property type="evidence" value="ECO:0007669"/>
    <property type="project" value="TreeGrafter"/>
</dbReference>